<dbReference type="EMBL" id="MFUO01000001">
    <property type="protein sequence ID" value="OGI84333.1"/>
    <property type="molecule type" value="Genomic_DNA"/>
</dbReference>
<dbReference type="AlphaFoldDB" id="A0A1F6WR27"/>
<evidence type="ECO:0000313" key="2">
    <source>
        <dbReference type="EMBL" id="OGI84333.1"/>
    </source>
</evidence>
<evidence type="ECO:0000259" key="1">
    <source>
        <dbReference type="PROSITE" id="PS50910"/>
    </source>
</evidence>
<evidence type="ECO:0000313" key="3">
    <source>
        <dbReference type="Proteomes" id="UP000178184"/>
    </source>
</evidence>
<dbReference type="InterPro" id="IPR007842">
    <property type="entry name" value="HEPN_dom"/>
</dbReference>
<organism evidence="2 3">
    <name type="scientific">Candidatus Nomurabacteria bacterium RIFCSPLOWO2_01_FULL_33_17</name>
    <dbReference type="NCBI Taxonomy" id="1801764"/>
    <lineage>
        <taxon>Bacteria</taxon>
        <taxon>Candidatus Nomuraibacteriota</taxon>
    </lineage>
</organism>
<dbReference type="Pfam" id="PF05168">
    <property type="entry name" value="HEPN"/>
    <property type="match status" value="1"/>
</dbReference>
<dbReference type="SMART" id="SM00748">
    <property type="entry name" value="HEPN"/>
    <property type="match status" value="1"/>
</dbReference>
<accession>A0A1F6WR27</accession>
<protein>
    <recommendedName>
        <fullName evidence="1">HEPN domain-containing protein</fullName>
    </recommendedName>
</protein>
<dbReference type="Proteomes" id="UP000178184">
    <property type="component" value="Unassembled WGS sequence"/>
</dbReference>
<name>A0A1F6WR27_9BACT</name>
<dbReference type="SUPFAM" id="SSF81593">
    <property type="entry name" value="Nucleotidyltransferase substrate binding subunit/domain"/>
    <property type="match status" value="1"/>
</dbReference>
<dbReference type="PROSITE" id="PS50910">
    <property type="entry name" value="HEPN"/>
    <property type="match status" value="1"/>
</dbReference>
<dbReference type="Gene3D" id="1.20.120.330">
    <property type="entry name" value="Nucleotidyltransferases domain 2"/>
    <property type="match status" value="1"/>
</dbReference>
<comment type="caution">
    <text evidence="2">The sequence shown here is derived from an EMBL/GenBank/DDBJ whole genome shotgun (WGS) entry which is preliminary data.</text>
</comment>
<dbReference type="STRING" id="1801764.A2903_00505"/>
<sequence length="133" mass="15913">MTEKDVKNSIEYWKKTAEHDYKAMLALYKSKEYSNSLFFGHIILEKVLKGLYVKENKQHAPFTHDLSFLNKGIESGLSKVEDKFLDEVNNFNIRARYPDVKFKFYKECTKDFTEGKLKEIELIYKKLWEKLEQ</sequence>
<feature type="domain" description="HEPN" evidence="1">
    <location>
        <begin position="14"/>
        <end position="123"/>
    </location>
</feature>
<gene>
    <name evidence="2" type="ORF">A2903_00505</name>
</gene>
<reference evidence="2 3" key="1">
    <citation type="journal article" date="2016" name="Nat. Commun.">
        <title>Thousands of microbial genomes shed light on interconnected biogeochemical processes in an aquifer system.</title>
        <authorList>
            <person name="Anantharaman K."/>
            <person name="Brown C.T."/>
            <person name="Hug L.A."/>
            <person name="Sharon I."/>
            <person name="Castelle C.J."/>
            <person name="Probst A.J."/>
            <person name="Thomas B.C."/>
            <person name="Singh A."/>
            <person name="Wilkins M.J."/>
            <person name="Karaoz U."/>
            <person name="Brodie E.L."/>
            <person name="Williams K.H."/>
            <person name="Hubbard S.S."/>
            <person name="Banfield J.F."/>
        </authorList>
    </citation>
    <scope>NUCLEOTIDE SEQUENCE [LARGE SCALE GENOMIC DNA]</scope>
</reference>
<proteinExistence type="predicted"/>